<sequence>MGLFSLKHSGIQQSRVLGSTSGSWVPTRREKARNIGK</sequence>
<protein>
    <submittedName>
        <fullName evidence="2">Uncharacterized protein</fullName>
    </submittedName>
</protein>
<name>A0A7J8LQD4_9ROSI</name>
<accession>A0A7J8LQD4</accession>
<dbReference type="EMBL" id="JABEZX010000004">
    <property type="protein sequence ID" value="MBA0554613.1"/>
    <property type="molecule type" value="Genomic_DNA"/>
</dbReference>
<dbReference type="AlphaFoldDB" id="A0A7J8LQD4"/>
<proteinExistence type="predicted"/>
<dbReference type="Proteomes" id="UP000593572">
    <property type="component" value="Unassembled WGS sequence"/>
</dbReference>
<comment type="caution">
    <text evidence="2">The sequence shown here is derived from an EMBL/GenBank/DDBJ whole genome shotgun (WGS) entry which is preliminary data.</text>
</comment>
<evidence type="ECO:0000256" key="1">
    <source>
        <dbReference type="SAM" id="MobiDB-lite"/>
    </source>
</evidence>
<organism evidence="2 3">
    <name type="scientific">Gossypium lobatum</name>
    <dbReference type="NCBI Taxonomy" id="34289"/>
    <lineage>
        <taxon>Eukaryota</taxon>
        <taxon>Viridiplantae</taxon>
        <taxon>Streptophyta</taxon>
        <taxon>Embryophyta</taxon>
        <taxon>Tracheophyta</taxon>
        <taxon>Spermatophyta</taxon>
        <taxon>Magnoliopsida</taxon>
        <taxon>eudicotyledons</taxon>
        <taxon>Gunneridae</taxon>
        <taxon>Pentapetalae</taxon>
        <taxon>rosids</taxon>
        <taxon>malvids</taxon>
        <taxon>Malvales</taxon>
        <taxon>Malvaceae</taxon>
        <taxon>Malvoideae</taxon>
        <taxon>Gossypium</taxon>
    </lineage>
</organism>
<keyword evidence="3" id="KW-1185">Reference proteome</keyword>
<feature type="compositionally biased region" description="Basic and acidic residues" evidence="1">
    <location>
        <begin position="27"/>
        <end position="37"/>
    </location>
</feature>
<reference evidence="2 3" key="1">
    <citation type="journal article" date="2019" name="Genome Biol. Evol.">
        <title>Insights into the evolution of the New World diploid cottons (Gossypium, subgenus Houzingenia) based on genome sequencing.</title>
        <authorList>
            <person name="Grover C.E."/>
            <person name="Arick M.A. 2nd"/>
            <person name="Thrash A."/>
            <person name="Conover J.L."/>
            <person name="Sanders W.S."/>
            <person name="Peterson D.G."/>
            <person name="Frelichowski J.E."/>
            <person name="Scheffler J.A."/>
            <person name="Scheffler B.E."/>
            <person name="Wendel J.F."/>
        </authorList>
    </citation>
    <scope>NUCLEOTIDE SEQUENCE [LARGE SCALE GENOMIC DNA]</scope>
    <source>
        <strain evidence="2">157</strain>
        <tissue evidence="2">Leaf</tissue>
    </source>
</reference>
<feature type="region of interest" description="Disordered" evidence="1">
    <location>
        <begin position="15"/>
        <end position="37"/>
    </location>
</feature>
<feature type="compositionally biased region" description="Polar residues" evidence="1">
    <location>
        <begin position="15"/>
        <end position="24"/>
    </location>
</feature>
<gene>
    <name evidence="2" type="ORF">Golob_013708</name>
</gene>
<evidence type="ECO:0000313" key="3">
    <source>
        <dbReference type="Proteomes" id="UP000593572"/>
    </source>
</evidence>
<evidence type="ECO:0000313" key="2">
    <source>
        <dbReference type="EMBL" id="MBA0554613.1"/>
    </source>
</evidence>